<keyword evidence="5" id="KW-0349">Heme</keyword>
<dbReference type="Pfam" id="PF01292">
    <property type="entry name" value="Ni_hydr_CYTB"/>
    <property type="match status" value="1"/>
</dbReference>
<evidence type="ECO:0000313" key="16">
    <source>
        <dbReference type="Proteomes" id="UP000031670"/>
    </source>
</evidence>
<dbReference type="AlphaFoldDB" id="A0A0B8PHZ9"/>
<gene>
    <name evidence="15" type="ORF">JCM19232_942</name>
</gene>
<keyword evidence="7" id="KW-0479">Metal-binding</keyword>
<dbReference type="PANTHER" id="PTHR30529">
    <property type="entry name" value="CYTOCHROME B561"/>
    <property type="match status" value="1"/>
</dbReference>
<feature type="transmembrane region" description="Helical" evidence="13">
    <location>
        <begin position="156"/>
        <end position="174"/>
    </location>
</feature>
<dbReference type="Proteomes" id="UP000031670">
    <property type="component" value="Unassembled WGS sequence"/>
</dbReference>
<accession>A0A0B8PHZ9</accession>
<evidence type="ECO:0000256" key="7">
    <source>
        <dbReference type="ARBA" id="ARBA00022723"/>
    </source>
</evidence>
<feature type="domain" description="Cytochrome b561 bacterial/Ni-hydrogenase" evidence="14">
    <location>
        <begin position="19"/>
        <end position="174"/>
    </location>
</feature>
<evidence type="ECO:0000256" key="5">
    <source>
        <dbReference type="ARBA" id="ARBA00022617"/>
    </source>
</evidence>
<evidence type="ECO:0000256" key="3">
    <source>
        <dbReference type="ARBA" id="ARBA00022448"/>
    </source>
</evidence>
<keyword evidence="8" id="KW-0249">Electron transport</keyword>
<reference evidence="15 16" key="1">
    <citation type="submission" date="2015-01" db="EMBL/GenBank/DDBJ databases">
        <title>Vibrio sp. C5 JCM 19232 whole genome shotgun sequence.</title>
        <authorList>
            <person name="Sawabe T."/>
            <person name="Meirelles P."/>
            <person name="Feng G."/>
            <person name="Sayaka M."/>
            <person name="Hattori M."/>
            <person name="Ohkuma M."/>
        </authorList>
    </citation>
    <scope>NUCLEOTIDE SEQUENCE [LARGE SCALE GENOMIC DNA]</scope>
    <source>
        <strain evidence="15 16">JCM19232</strain>
    </source>
</reference>
<dbReference type="GO" id="GO:0020037">
    <property type="term" value="F:heme binding"/>
    <property type="evidence" value="ECO:0007669"/>
    <property type="project" value="TreeGrafter"/>
</dbReference>
<comment type="caution">
    <text evidence="15">The sequence shown here is derived from an EMBL/GenBank/DDBJ whole genome shotgun (WGS) entry which is preliminary data.</text>
</comment>
<evidence type="ECO:0000256" key="10">
    <source>
        <dbReference type="ARBA" id="ARBA00023004"/>
    </source>
</evidence>
<keyword evidence="10" id="KW-0408">Iron</keyword>
<dbReference type="GO" id="GO:0022904">
    <property type="term" value="P:respiratory electron transport chain"/>
    <property type="evidence" value="ECO:0007669"/>
    <property type="project" value="InterPro"/>
</dbReference>
<reference evidence="15 16" key="2">
    <citation type="submission" date="2015-01" db="EMBL/GenBank/DDBJ databases">
        <authorList>
            <consortium name="NBRP consortium"/>
            <person name="Sawabe T."/>
            <person name="Meirelles P."/>
            <person name="Feng G."/>
            <person name="Sayaka M."/>
            <person name="Hattori M."/>
            <person name="Ohkuma M."/>
        </authorList>
    </citation>
    <scope>NUCLEOTIDE SEQUENCE [LARGE SCALE GENOMIC DNA]</scope>
    <source>
        <strain evidence="15 16">JCM19232</strain>
    </source>
</reference>
<comment type="similarity">
    <text evidence="12">Belongs to the cytochrome b561 family.</text>
</comment>
<keyword evidence="6 13" id="KW-0812">Transmembrane</keyword>
<organism evidence="15 16">
    <name type="scientific">Vibrio ishigakensis</name>
    <dbReference type="NCBI Taxonomy" id="1481914"/>
    <lineage>
        <taxon>Bacteria</taxon>
        <taxon>Pseudomonadati</taxon>
        <taxon>Pseudomonadota</taxon>
        <taxon>Gammaproteobacteria</taxon>
        <taxon>Vibrionales</taxon>
        <taxon>Vibrionaceae</taxon>
        <taxon>Vibrio</taxon>
    </lineage>
</organism>
<keyword evidence="3" id="KW-0813">Transport</keyword>
<dbReference type="EMBL" id="BBSA01000012">
    <property type="protein sequence ID" value="GAM64272.1"/>
    <property type="molecule type" value="Genomic_DNA"/>
</dbReference>
<dbReference type="Gene3D" id="1.20.950.20">
    <property type="entry name" value="Transmembrane di-heme cytochromes, Chain C"/>
    <property type="match status" value="1"/>
</dbReference>
<sequence>MSLDIASGQASTEPSSGLSKPTILLHWAVAISFLAVLFIGVYMVDLPRGPEKGEMIGLHKSLGVLVLVLGSIRLAWRFKEGKIKSVAKLDAAKQKAADAVHGLLLLATVAMPLSGAIMSVAGGRSLDFFGLELIAAGDKNESLQSIAHTFHVNAPYLIYAILVLHLAAAIKHHLSIKMPL</sequence>
<evidence type="ECO:0000256" key="11">
    <source>
        <dbReference type="ARBA" id="ARBA00023136"/>
    </source>
</evidence>
<dbReference type="PANTHER" id="PTHR30529:SF7">
    <property type="entry name" value="CYTOCHROME B561 BACTERIAL_NI-HYDROGENASE DOMAIN-CONTAINING PROTEIN"/>
    <property type="match status" value="1"/>
</dbReference>
<protein>
    <submittedName>
        <fullName evidence="15">Cytochrome B561</fullName>
    </submittedName>
</protein>
<evidence type="ECO:0000256" key="9">
    <source>
        <dbReference type="ARBA" id="ARBA00022989"/>
    </source>
</evidence>
<name>A0A0B8PHZ9_9VIBR</name>
<keyword evidence="11 13" id="KW-0472">Membrane</keyword>
<keyword evidence="9 13" id="KW-1133">Transmembrane helix</keyword>
<evidence type="ECO:0000256" key="8">
    <source>
        <dbReference type="ARBA" id="ARBA00022982"/>
    </source>
</evidence>
<evidence type="ECO:0000256" key="1">
    <source>
        <dbReference type="ARBA" id="ARBA00001970"/>
    </source>
</evidence>
<dbReference type="InterPro" id="IPR052168">
    <property type="entry name" value="Cytochrome_b561_oxidase"/>
</dbReference>
<evidence type="ECO:0000256" key="6">
    <source>
        <dbReference type="ARBA" id="ARBA00022692"/>
    </source>
</evidence>
<evidence type="ECO:0000256" key="2">
    <source>
        <dbReference type="ARBA" id="ARBA00004651"/>
    </source>
</evidence>
<dbReference type="InterPro" id="IPR011577">
    <property type="entry name" value="Cyt_b561_bac/Ni-Hgenase"/>
</dbReference>
<evidence type="ECO:0000256" key="12">
    <source>
        <dbReference type="ARBA" id="ARBA00037975"/>
    </source>
</evidence>
<proteinExistence type="inferred from homology"/>
<evidence type="ECO:0000256" key="4">
    <source>
        <dbReference type="ARBA" id="ARBA00022475"/>
    </source>
</evidence>
<evidence type="ECO:0000313" key="15">
    <source>
        <dbReference type="EMBL" id="GAM64272.1"/>
    </source>
</evidence>
<dbReference type="GO" id="GO:0005886">
    <property type="term" value="C:plasma membrane"/>
    <property type="evidence" value="ECO:0007669"/>
    <property type="project" value="UniProtKB-SubCell"/>
</dbReference>
<dbReference type="SUPFAM" id="SSF81342">
    <property type="entry name" value="Transmembrane di-heme cytochromes"/>
    <property type="match status" value="1"/>
</dbReference>
<dbReference type="InterPro" id="IPR016174">
    <property type="entry name" value="Di-haem_cyt_TM"/>
</dbReference>
<evidence type="ECO:0000256" key="13">
    <source>
        <dbReference type="SAM" id="Phobius"/>
    </source>
</evidence>
<feature type="transmembrane region" description="Helical" evidence="13">
    <location>
        <begin position="56"/>
        <end position="76"/>
    </location>
</feature>
<evidence type="ECO:0000259" key="14">
    <source>
        <dbReference type="Pfam" id="PF01292"/>
    </source>
</evidence>
<feature type="transmembrane region" description="Helical" evidence="13">
    <location>
        <begin position="24"/>
        <end position="44"/>
    </location>
</feature>
<keyword evidence="4" id="KW-1003">Cell membrane</keyword>
<comment type="cofactor">
    <cofactor evidence="1">
        <name>heme b</name>
        <dbReference type="ChEBI" id="CHEBI:60344"/>
    </cofactor>
</comment>
<feature type="transmembrane region" description="Helical" evidence="13">
    <location>
        <begin position="97"/>
        <end position="121"/>
    </location>
</feature>
<comment type="subcellular location">
    <subcellularLocation>
        <location evidence="2">Cell membrane</location>
        <topology evidence="2">Multi-pass membrane protein</topology>
    </subcellularLocation>
</comment>
<dbReference type="GO" id="GO:0009055">
    <property type="term" value="F:electron transfer activity"/>
    <property type="evidence" value="ECO:0007669"/>
    <property type="project" value="InterPro"/>
</dbReference>
<dbReference type="GO" id="GO:0046872">
    <property type="term" value="F:metal ion binding"/>
    <property type="evidence" value="ECO:0007669"/>
    <property type="project" value="UniProtKB-KW"/>
</dbReference>